<gene>
    <name evidence="3" type="ORF">DF185_14730</name>
</gene>
<dbReference type="Proteomes" id="UP000248079">
    <property type="component" value="Unassembled WGS sequence"/>
</dbReference>
<name>A0A2V3ZW64_9BACT</name>
<feature type="signal peptide" evidence="2">
    <location>
        <begin position="1"/>
        <end position="22"/>
    </location>
</feature>
<keyword evidence="2" id="KW-0732">Signal</keyword>
<keyword evidence="4" id="KW-1185">Reference proteome</keyword>
<dbReference type="RefSeq" id="WP_110361523.1">
    <property type="nucleotide sequence ID" value="NZ_QFLI01000006.1"/>
</dbReference>
<evidence type="ECO:0000256" key="1">
    <source>
        <dbReference type="SAM" id="Coils"/>
    </source>
</evidence>
<evidence type="ECO:0000256" key="2">
    <source>
        <dbReference type="SAM" id="SignalP"/>
    </source>
</evidence>
<sequence length="203" mass="24912">MKSINKILFSIGILLLTFTAFGQNAKSKNLPKKDIKVNKEYDEDGNLIRYDSTYVYSWSSDSTHQFLNDSAFFKQMDMSRMHKRMQEQLRRFFGPDSLRQKNNKHPFFSDDFFKDDFFGNDFFDSKMFRRNFHQADSSRNHFFKELEQMRKNRRQYRQEHNSKMQRELDSLRNDFLEQRREYFQKRDSIYRKHNGMHNKTIDL</sequence>
<evidence type="ECO:0000313" key="3">
    <source>
        <dbReference type="EMBL" id="PXX99129.1"/>
    </source>
</evidence>
<evidence type="ECO:0008006" key="5">
    <source>
        <dbReference type="Google" id="ProtNLM"/>
    </source>
</evidence>
<dbReference type="OrthoDB" id="1452960at2"/>
<keyword evidence="1" id="KW-0175">Coiled coil</keyword>
<evidence type="ECO:0000313" key="4">
    <source>
        <dbReference type="Proteomes" id="UP000248079"/>
    </source>
</evidence>
<organism evidence="3 4">
    <name type="scientific">Marinifilum breve</name>
    <dbReference type="NCBI Taxonomy" id="2184082"/>
    <lineage>
        <taxon>Bacteria</taxon>
        <taxon>Pseudomonadati</taxon>
        <taxon>Bacteroidota</taxon>
        <taxon>Bacteroidia</taxon>
        <taxon>Marinilabiliales</taxon>
        <taxon>Marinifilaceae</taxon>
    </lineage>
</organism>
<proteinExistence type="predicted"/>
<accession>A0A2V3ZW64</accession>
<comment type="caution">
    <text evidence="3">The sequence shown here is derived from an EMBL/GenBank/DDBJ whole genome shotgun (WGS) entry which is preliminary data.</text>
</comment>
<reference evidence="3 4" key="1">
    <citation type="submission" date="2018-05" db="EMBL/GenBank/DDBJ databases">
        <title>Marinifilum breve JC075T sp. nov., a marine bacterium isolated from Yongle Blue Hole in the South China Sea.</title>
        <authorList>
            <person name="Fu T."/>
        </authorList>
    </citation>
    <scope>NUCLEOTIDE SEQUENCE [LARGE SCALE GENOMIC DNA]</scope>
    <source>
        <strain evidence="3 4">JC075</strain>
    </source>
</reference>
<feature type="chain" id="PRO_5016059922" description="DUF4890 domain-containing protein" evidence="2">
    <location>
        <begin position="23"/>
        <end position="203"/>
    </location>
</feature>
<dbReference type="AlphaFoldDB" id="A0A2V3ZW64"/>
<dbReference type="EMBL" id="QFLI01000006">
    <property type="protein sequence ID" value="PXX99129.1"/>
    <property type="molecule type" value="Genomic_DNA"/>
</dbReference>
<feature type="coiled-coil region" evidence="1">
    <location>
        <begin position="139"/>
        <end position="181"/>
    </location>
</feature>
<protein>
    <recommendedName>
        <fullName evidence="5">DUF4890 domain-containing protein</fullName>
    </recommendedName>
</protein>